<sequence length="82" mass="9644">MDDGRWTRDATHATLAGSRNLMKHHKKHLWKQHKKPLSKQHKKPLSKQHKKHHMSELKKPENMGRHSAKKSQGTRKAQGKCR</sequence>
<dbReference type="EMBL" id="OOIL02003256">
    <property type="protein sequence ID" value="VFQ86875.1"/>
    <property type="molecule type" value="Genomic_DNA"/>
</dbReference>
<feature type="region of interest" description="Disordered" evidence="1">
    <location>
        <begin position="1"/>
        <end position="82"/>
    </location>
</feature>
<feature type="compositionally biased region" description="Basic and acidic residues" evidence="1">
    <location>
        <begin position="54"/>
        <end position="64"/>
    </location>
</feature>
<proteinExistence type="predicted"/>
<feature type="compositionally biased region" description="Basic residues" evidence="1">
    <location>
        <begin position="21"/>
        <end position="53"/>
    </location>
</feature>
<keyword evidence="3" id="KW-1185">Reference proteome</keyword>
<dbReference type="Proteomes" id="UP000595140">
    <property type="component" value="Unassembled WGS sequence"/>
</dbReference>
<accession>A0A484MDU1</accession>
<evidence type="ECO:0000313" key="2">
    <source>
        <dbReference type="EMBL" id="VFQ86875.1"/>
    </source>
</evidence>
<feature type="compositionally biased region" description="Basic and acidic residues" evidence="1">
    <location>
        <begin position="1"/>
        <end position="11"/>
    </location>
</feature>
<evidence type="ECO:0000313" key="3">
    <source>
        <dbReference type="Proteomes" id="UP000595140"/>
    </source>
</evidence>
<name>A0A484MDU1_9ASTE</name>
<organism evidence="2 3">
    <name type="scientific">Cuscuta campestris</name>
    <dbReference type="NCBI Taxonomy" id="132261"/>
    <lineage>
        <taxon>Eukaryota</taxon>
        <taxon>Viridiplantae</taxon>
        <taxon>Streptophyta</taxon>
        <taxon>Embryophyta</taxon>
        <taxon>Tracheophyta</taxon>
        <taxon>Spermatophyta</taxon>
        <taxon>Magnoliopsida</taxon>
        <taxon>eudicotyledons</taxon>
        <taxon>Gunneridae</taxon>
        <taxon>Pentapetalae</taxon>
        <taxon>asterids</taxon>
        <taxon>lamiids</taxon>
        <taxon>Solanales</taxon>
        <taxon>Convolvulaceae</taxon>
        <taxon>Cuscuteae</taxon>
        <taxon>Cuscuta</taxon>
        <taxon>Cuscuta subgen. Grammica</taxon>
        <taxon>Cuscuta sect. Cleistogrammica</taxon>
    </lineage>
</organism>
<reference evidence="2 3" key="1">
    <citation type="submission" date="2018-04" db="EMBL/GenBank/DDBJ databases">
        <authorList>
            <person name="Vogel A."/>
        </authorList>
    </citation>
    <scope>NUCLEOTIDE SEQUENCE [LARGE SCALE GENOMIC DNA]</scope>
</reference>
<evidence type="ECO:0000256" key="1">
    <source>
        <dbReference type="SAM" id="MobiDB-lite"/>
    </source>
</evidence>
<protein>
    <submittedName>
        <fullName evidence="2">Uncharacterized protein</fullName>
    </submittedName>
</protein>
<gene>
    <name evidence="2" type="ORF">CCAM_LOCUS28651</name>
</gene>
<dbReference type="AlphaFoldDB" id="A0A484MDU1"/>
<feature type="compositionally biased region" description="Basic residues" evidence="1">
    <location>
        <begin position="66"/>
        <end position="82"/>
    </location>
</feature>